<reference evidence="7 8" key="1">
    <citation type="journal article" date="2015" name="Sci. Rep.">
        <title>Genome of the facultative scuticociliatosis pathogen Pseudocohnilembus persalinus provides insight into its virulence through horizontal gene transfer.</title>
        <authorList>
            <person name="Xiong J."/>
            <person name="Wang G."/>
            <person name="Cheng J."/>
            <person name="Tian M."/>
            <person name="Pan X."/>
            <person name="Warren A."/>
            <person name="Jiang C."/>
            <person name="Yuan D."/>
            <person name="Miao W."/>
        </authorList>
    </citation>
    <scope>NUCLEOTIDE SEQUENCE [LARGE SCALE GENOMIC DNA]</scope>
    <source>
        <strain evidence="7">36N120E</strain>
    </source>
</reference>
<dbReference type="OrthoDB" id="69842at2759"/>
<keyword evidence="2" id="KW-0808">Transferase</keyword>
<dbReference type="InterPro" id="IPR032675">
    <property type="entry name" value="LRR_dom_sf"/>
</dbReference>
<comment type="caution">
    <text evidence="7">The sequence shown here is derived from an EMBL/GenBank/DDBJ whole genome shotgun (WGS) entry which is preliminary data.</text>
</comment>
<dbReference type="Gene3D" id="3.30.200.20">
    <property type="entry name" value="Phosphorylase Kinase, domain 1"/>
    <property type="match status" value="1"/>
</dbReference>
<evidence type="ECO:0000256" key="3">
    <source>
        <dbReference type="ARBA" id="ARBA00022741"/>
    </source>
</evidence>
<dbReference type="Proteomes" id="UP000054937">
    <property type="component" value="Unassembled WGS sequence"/>
</dbReference>
<sequence>MNVEKLKKLPYQIQNFTKQFKQLELLGKGSRAQIGVYNFQKLNTLDIFAVKIFEATNQEQLDQIIQEVKIHINLQENIKSENIISFHGFYFEETTIQPINDQNGQNLNCLQNGEKIKVYIILEKADGNLYQLWKKLQQKNQYFKFSQILQITQQLILTFAELEAFGITHRDIKMENILYQHSQERKIDTNSISENLELDPFENQWNKKIIKIKEIYLNESSDNSPEKVDEYCEFIREMVQFNPSKSWENTTKLDVQMIIRCIENLENLKSLYIILWEWGWKNKQIDDQCLMDLSQAIGKNQGLQDLKIGLERWGYENQNITDMGFKQFFKNLRGLNLIQFSGTFGSGQPTAIEQDLAIQQYYAFPSFVIPNSQCHQLKSSDLDSQTYLSIIQTVLGLNDIQFQNTK</sequence>
<dbReference type="SUPFAM" id="SSF56112">
    <property type="entry name" value="Protein kinase-like (PK-like)"/>
    <property type="match status" value="1"/>
</dbReference>
<evidence type="ECO:0000256" key="4">
    <source>
        <dbReference type="ARBA" id="ARBA00022777"/>
    </source>
</evidence>
<dbReference type="InterPro" id="IPR000719">
    <property type="entry name" value="Prot_kinase_dom"/>
</dbReference>
<dbReference type="Pfam" id="PF00069">
    <property type="entry name" value="Pkinase"/>
    <property type="match status" value="1"/>
</dbReference>
<keyword evidence="5" id="KW-0067">ATP-binding</keyword>
<evidence type="ECO:0000259" key="6">
    <source>
        <dbReference type="PROSITE" id="PS50011"/>
    </source>
</evidence>
<dbReference type="SMART" id="SM00220">
    <property type="entry name" value="S_TKc"/>
    <property type="match status" value="1"/>
</dbReference>
<keyword evidence="4 7" id="KW-0418">Kinase</keyword>
<keyword evidence="3" id="KW-0547">Nucleotide-binding</keyword>
<accession>A0A0V0QTP7</accession>
<dbReference type="PANTHER" id="PTHR24345">
    <property type="entry name" value="SERINE/THREONINE-PROTEIN KINASE PLK"/>
    <property type="match status" value="1"/>
</dbReference>
<evidence type="ECO:0000256" key="5">
    <source>
        <dbReference type="ARBA" id="ARBA00022840"/>
    </source>
</evidence>
<dbReference type="PROSITE" id="PS50011">
    <property type="entry name" value="PROTEIN_KINASE_DOM"/>
    <property type="match status" value="1"/>
</dbReference>
<dbReference type="PANTHER" id="PTHR24345:SF0">
    <property type="entry name" value="CELL CYCLE SERINE_THREONINE-PROTEIN KINASE CDC5_MSD2"/>
    <property type="match status" value="1"/>
</dbReference>
<organism evidence="7 8">
    <name type="scientific">Pseudocohnilembus persalinus</name>
    <name type="common">Ciliate</name>
    <dbReference type="NCBI Taxonomy" id="266149"/>
    <lineage>
        <taxon>Eukaryota</taxon>
        <taxon>Sar</taxon>
        <taxon>Alveolata</taxon>
        <taxon>Ciliophora</taxon>
        <taxon>Intramacronucleata</taxon>
        <taxon>Oligohymenophorea</taxon>
        <taxon>Scuticociliatia</taxon>
        <taxon>Philasterida</taxon>
        <taxon>Pseudocohnilembidae</taxon>
        <taxon>Pseudocohnilembus</taxon>
    </lineage>
</organism>
<gene>
    <name evidence="7" type="ORF">PPERSA_09803</name>
</gene>
<proteinExistence type="predicted"/>
<evidence type="ECO:0000313" key="8">
    <source>
        <dbReference type="Proteomes" id="UP000054937"/>
    </source>
</evidence>
<evidence type="ECO:0000313" key="7">
    <source>
        <dbReference type="EMBL" id="KRX05663.1"/>
    </source>
</evidence>
<dbReference type="EMBL" id="LDAU01000105">
    <property type="protein sequence ID" value="KRX05663.1"/>
    <property type="molecule type" value="Genomic_DNA"/>
</dbReference>
<dbReference type="PROSITE" id="PS00108">
    <property type="entry name" value="PROTEIN_KINASE_ST"/>
    <property type="match status" value="1"/>
</dbReference>
<dbReference type="GO" id="GO:0005524">
    <property type="term" value="F:ATP binding"/>
    <property type="evidence" value="ECO:0007669"/>
    <property type="project" value="UniProtKB-KW"/>
</dbReference>
<dbReference type="Gene3D" id="1.10.510.10">
    <property type="entry name" value="Transferase(Phosphotransferase) domain 1"/>
    <property type="match status" value="1"/>
</dbReference>
<dbReference type="Gene3D" id="3.80.10.10">
    <property type="entry name" value="Ribonuclease Inhibitor"/>
    <property type="match status" value="1"/>
</dbReference>
<evidence type="ECO:0000256" key="1">
    <source>
        <dbReference type="ARBA" id="ARBA00022527"/>
    </source>
</evidence>
<feature type="domain" description="Protein kinase" evidence="6">
    <location>
        <begin position="20"/>
        <end position="406"/>
    </location>
</feature>
<name>A0A0V0QTP7_PSEPJ</name>
<dbReference type="InterPro" id="IPR008271">
    <property type="entry name" value="Ser/Thr_kinase_AS"/>
</dbReference>
<keyword evidence="8" id="KW-1185">Reference proteome</keyword>
<evidence type="ECO:0000256" key="2">
    <source>
        <dbReference type="ARBA" id="ARBA00022679"/>
    </source>
</evidence>
<dbReference type="InParanoid" id="A0A0V0QTP7"/>
<dbReference type="GO" id="GO:0004674">
    <property type="term" value="F:protein serine/threonine kinase activity"/>
    <property type="evidence" value="ECO:0007669"/>
    <property type="project" value="UniProtKB-KW"/>
</dbReference>
<dbReference type="AlphaFoldDB" id="A0A0V0QTP7"/>
<dbReference type="InterPro" id="IPR011009">
    <property type="entry name" value="Kinase-like_dom_sf"/>
</dbReference>
<protein>
    <submittedName>
        <fullName evidence="7">Protein kinase-like domain</fullName>
    </submittedName>
</protein>
<dbReference type="GO" id="GO:0005634">
    <property type="term" value="C:nucleus"/>
    <property type="evidence" value="ECO:0007669"/>
    <property type="project" value="TreeGrafter"/>
</dbReference>
<keyword evidence="1" id="KW-0723">Serine/threonine-protein kinase</keyword>
<dbReference type="SUPFAM" id="SSF52047">
    <property type="entry name" value="RNI-like"/>
    <property type="match status" value="1"/>
</dbReference>